<protein>
    <recommendedName>
        <fullName evidence="1">GIY-YIG domain-containing protein</fullName>
    </recommendedName>
</protein>
<dbReference type="AlphaFoldDB" id="A0A2M6K9U8"/>
<evidence type="ECO:0000259" key="1">
    <source>
        <dbReference type="PROSITE" id="PS50164"/>
    </source>
</evidence>
<dbReference type="SUPFAM" id="SSF82771">
    <property type="entry name" value="GIY-YIG endonuclease"/>
    <property type="match status" value="1"/>
</dbReference>
<dbReference type="SMART" id="SM00465">
    <property type="entry name" value="GIYc"/>
    <property type="match status" value="1"/>
</dbReference>
<dbReference type="EMBL" id="PCWW01000015">
    <property type="protein sequence ID" value="PIR13848.1"/>
    <property type="molecule type" value="Genomic_DNA"/>
</dbReference>
<organism evidence="2 3">
    <name type="scientific">Candidatus Falkowbacteria bacterium CG11_big_fil_rev_8_21_14_0_20_39_10</name>
    <dbReference type="NCBI Taxonomy" id="1974570"/>
    <lineage>
        <taxon>Bacteria</taxon>
        <taxon>Candidatus Falkowiibacteriota</taxon>
    </lineage>
</organism>
<dbReference type="InterPro" id="IPR000305">
    <property type="entry name" value="GIY-YIG_endonuc"/>
</dbReference>
<dbReference type="Pfam" id="PF01541">
    <property type="entry name" value="GIY-YIG"/>
    <property type="match status" value="1"/>
</dbReference>
<dbReference type="Gene3D" id="3.40.1440.10">
    <property type="entry name" value="GIY-YIG endonuclease"/>
    <property type="match status" value="1"/>
</dbReference>
<evidence type="ECO:0000313" key="3">
    <source>
        <dbReference type="Proteomes" id="UP000230869"/>
    </source>
</evidence>
<evidence type="ECO:0000313" key="2">
    <source>
        <dbReference type="EMBL" id="PIR13848.1"/>
    </source>
</evidence>
<gene>
    <name evidence="2" type="ORF">COV49_00835</name>
</gene>
<accession>A0A2M6K9U8</accession>
<name>A0A2M6K9U8_9BACT</name>
<comment type="caution">
    <text evidence="2">The sequence shown here is derived from an EMBL/GenBank/DDBJ whole genome shotgun (WGS) entry which is preliminary data.</text>
</comment>
<feature type="domain" description="GIY-YIG" evidence="1">
    <location>
        <begin position="1"/>
        <end position="75"/>
    </location>
</feature>
<dbReference type="PROSITE" id="PS50164">
    <property type="entry name" value="GIY_YIG"/>
    <property type="match status" value="1"/>
</dbReference>
<dbReference type="CDD" id="cd10449">
    <property type="entry name" value="GIY-YIG_SLX1_like"/>
    <property type="match status" value="1"/>
</dbReference>
<proteinExistence type="predicted"/>
<dbReference type="InterPro" id="IPR035901">
    <property type="entry name" value="GIY-YIG_endonuc_sf"/>
</dbReference>
<dbReference type="Proteomes" id="UP000230869">
    <property type="component" value="Unassembled WGS sequence"/>
</dbReference>
<sequence length="91" mass="10805">MWMIYIILNKNKDKTYIGSTNNFKKRLLDHNSNKVLSTKGNNPWIPVYIEFYPNEVEARKREKFLKTSTGRRYLRKVIDNIIKTWAHSSAG</sequence>
<reference evidence="2 3" key="1">
    <citation type="submission" date="2017-09" db="EMBL/GenBank/DDBJ databases">
        <title>Depth-based differentiation of microbial function through sediment-hosted aquifers and enrichment of novel symbionts in the deep terrestrial subsurface.</title>
        <authorList>
            <person name="Probst A.J."/>
            <person name="Ladd B."/>
            <person name="Jarett J.K."/>
            <person name="Geller-Mcgrath D.E."/>
            <person name="Sieber C.M."/>
            <person name="Emerson J.B."/>
            <person name="Anantharaman K."/>
            <person name="Thomas B.C."/>
            <person name="Malmstrom R."/>
            <person name="Stieglmeier M."/>
            <person name="Klingl A."/>
            <person name="Woyke T."/>
            <person name="Ryan C.M."/>
            <person name="Banfield J.F."/>
        </authorList>
    </citation>
    <scope>NUCLEOTIDE SEQUENCE [LARGE SCALE GENOMIC DNA]</scope>
    <source>
        <strain evidence="2">CG11_big_fil_rev_8_21_14_0_20_39_10</strain>
    </source>
</reference>